<dbReference type="Proteomes" id="UP001060085">
    <property type="component" value="Linkage Group LG03"/>
</dbReference>
<protein>
    <submittedName>
        <fullName evidence="1">Uncharacterized protein</fullName>
    </submittedName>
</protein>
<name>A0ACC0BKC4_CATRO</name>
<evidence type="ECO:0000313" key="2">
    <source>
        <dbReference type="Proteomes" id="UP001060085"/>
    </source>
</evidence>
<keyword evidence="2" id="KW-1185">Reference proteome</keyword>
<reference evidence="2" key="1">
    <citation type="journal article" date="2023" name="Nat. Plants">
        <title>Single-cell RNA sequencing provides a high-resolution roadmap for understanding the multicellular compartmentation of specialized metabolism.</title>
        <authorList>
            <person name="Sun S."/>
            <person name="Shen X."/>
            <person name="Li Y."/>
            <person name="Li Y."/>
            <person name="Wang S."/>
            <person name="Li R."/>
            <person name="Zhang H."/>
            <person name="Shen G."/>
            <person name="Guo B."/>
            <person name="Wei J."/>
            <person name="Xu J."/>
            <person name="St-Pierre B."/>
            <person name="Chen S."/>
            <person name="Sun C."/>
        </authorList>
    </citation>
    <scope>NUCLEOTIDE SEQUENCE [LARGE SCALE GENOMIC DNA]</scope>
</reference>
<organism evidence="1 2">
    <name type="scientific">Catharanthus roseus</name>
    <name type="common">Madagascar periwinkle</name>
    <name type="synonym">Vinca rosea</name>
    <dbReference type="NCBI Taxonomy" id="4058"/>
    <lineage>
        <taxon>Eukaryota</taxon>
        <taxon>Viridiplantae</taxon>
        <taxon>Streptophyta</taxon>
        <taxon>Embryophyta</taxon>
        <taxon>Tracheophyta</taxon>
        <taxon>Spermatophyta</taxon>
        <taxon>Magnoliopsida</taxon>
        <taxon>eudicotyledons</taxon>
        <taxon>Gunneridae</taxon>
        <taxon>Pentapetalae</taxon>
        <taxon>asterids</taxon>
        <taxon>lamiids</taxon>
        <taxon>Gentianales</taxon>
        <taxon>Apocynaceae</taxon>
        <taxon>Rauvolfioideae</taxon>
        <taxon>Vinceae</taxon>
        <taxon>Catharanthinae</taxon>
        <taxon>Catharanthus</taxon>
    </lineage>
</organism>
<dbReference type="EMBL" id="CM044703">
    <property type="protein sequence ID" value="KAI5673014.1"/>
    <property type="molecule type" value="Genomic_DNA"/>
</dbReference>
<sequence>MNAKTYLIITRYQRSRIADRRPHNHKVVVYNYGHAQAARLTEEQLHQTEQFKKSHVPPRNILRFLREQDVGCAVRYNMPLLEAVGMTPTRKNFTLATVFMCNE</sequence>
<accession>A0ACC0BKC4</accession>
<proteinExistence type="predicted"/>
<gene>
    <name evidence="1" type="ORF">M9H77_13378</name>
</gene>
<evidence type="ECO:0000313" key="1">
    <source>
        <dbReference type="EMBL" id="KAI5673014.1"/>
    </source>
</evidence>
<comment type="caution">
    <text evidence="1">The sequence shown here is derived from an EMBL/GenBank/DDBJ whole genome shotgun (WGS) entry which is preliminary data.</text>
</comment>